<evidence type="ECO:0000256" key="4">
    <source>
        <dbReference type="ARBA" id="ARBA00022692"/>
    </source>
</evidence>
<keyword evidence="4 8" id="KW-0812">Transmembrane</keyword>
<keyword evidence="5 9" id="KW-0798">TonB box</keyword>
<evidence type="ECO:0000259" key="12">
    <source>
        <dbReference type="Pfam" id="PF07715"/>
    </source>
</evidence>
<dbReference type="PANTHER" id="PTHR47234:SF1">
    <property type="entry name" value="TONB-DEPENDENT RECEPTOR"/>
    <property type="match status" value="1"/>
</dbReference>
<evidence type="ECO:0000256" key="1">
    <source>
        <dbReference type="ARBA" id="ARBA00004571"/>
    </source>
</evidence>
<keyword evidence="2 8" id="KW-0813">Transport</keyword>
<name>A0AAP5AF81_9GAMM</name>
<comment type="caution">
    <text evidence="13">The sequence shown here is derived from an EMBL/GenBank/DDBJ whole genome shotgun (WGS) entry which is preliminary data.</text>
</comment>
<reference evidence="13" key="1">
    <citation type="submission" date="2023-07" db="EMBL/GenBank/DDBJ databases">
        <title>Functional and genomic diversity of the sorghum phyllosphere microbiome.</title>
        <authorList>
            <person name="Shade A."/>
        </authorList>
    </citation>
    <scope>NUCLEOTIDE SEQUENCE</scope>
    <source>
        <strain evidence="13">SORGH_AS_0457</strain>
    </source>
</reference>
<comment type="similarity">
    <text evidence="8 9">Belongs to the TonB-dependent receptor family.</text>
</comment>
<evidence type="ECO:0000256" key="9">
    <source>
        <dbReference type="RuleBase" id="RU003357"/>
    </source>
</evidence>
<protein>
    <submittedName>
        <fullName evidence="13">Iron complex outermembrane receptor protein</fullName>
    </submittedName>
</protein>
<evidence type="ECO:0000259" key="11">
    <source>
        <dbReference type="Pfam" id="PF00593"/>
    </source>
</evidence>
<feature type="chain" id="PRO_5042844266" evidence="10">
    <location>
        <begin position="23"/>
        <end position="915"/>
    </location>
</feature>
<keyword evidence="13" id="KW-0675">Receptor</keyword>
<evidence type="ECO:0000256" key="10">
    <source>
        <dbReference type="SAM" id="SignalP"/>
    </source>
</evidence>
<dbReference type="Gene3D" id="2.170.130.10">
    <property type="entry name" value="TonB-dependent receptor, plug domain"/>
    <property type="match status" value="1"/>
</dbReference>
<proteinExistence type="inferred from homology"/>
<dbReference type="SUPFAM" id="SSF56935">
    <property type="entry name" value="Porins"/>
    <property type="match status" value="1"/>
</dbReference>
<evidence type="ECO:0000256" key="6">
    <source>
        <dbReference type="ARBA" id="ARBA00023136"/>
    </source>
</evidence>
<evidence type="ECO:0000313" key="13">
    <source>
        <dbReference type="EMBL" id="MDQ1107031.1"/>
    </source>
</evidence>
<dbReference type="InterPro" id="IPR039426">
    <property type="entry name" value="TonB-dep_rcpt-like"/>
</dbReference>
<dbReference type="Pfam" id="PF07715">
    <property type="entry name" value="Plug"/>
    <property type="match status" value="1"/>
</dbReference>
<dbReference type="RefSeq" id="WP_307105724.1">
    <property type="nucleotide sequence ID" value="NZ_JAUTAS010000001.1"/>
</dbReference>
<keyword evidence="10" id="KW-0732">Signal</keyword>
<dbReference type="EMBL" id="JAUTAS010000001">
    <property type="protein sequence ID" value="MDQ1107031.1"/>
    <property type="molecule type" value="Genomic_DNA"/>
</dbReference>
<dbReference type="Pfam" id="PF00593">
    <property type="entry name" value="TonB_dep_Rec_b-barrel"/>
    <property type="match status" value="1"/>
</dbReference>
<evidence type="ECO:0000256" key="7">
    <source>
        <dbReference type="ARBA" id="ARBA00023237"/>
    </source>
</evidence>
<dbReference type="PANTHER" id="PTHR47234">
    <property type="match status" value="1"/>
</dbReference>
<accession>A0AAP5AF81</accession>
<evidence type="ECO:0000313" key="14">
    <source>
        <dbReference type="Proteomes" id="UP001226084"/>
    </source>
</evidence>
<keyword evidence="3 8" id="KW-1134">Transmembrane beta strand</keyword>
<evidence type="ECO:0000256" key="5">
    <source>
        <dbReference type="ARBA" id="ARBA00023077"/>
    </source>
</evidence>
<dbReference type="InterPro" id="IPR000531">
    <property type="entry name" value="Beta-barrel_TonB"/>
</dbReference>
<sequence>MKRTLLSLLVSSVLLHPLAAQAQASPSDEEGATPATRQLDTVNVTGSLIPRAQIEGPSPVTTITAEEIEAQGFTTVFDALRSLPMANGSVQDSQGTGFYTPGAKTVSLFGLDPSYTLTLLNGRPLNSYPLAYNGNTSIVDIANIPLGMVERIDVLTGGQSSVYGSSAVAGVINIVLKDKVEGTHFRYRAGGYSDGGGSSQRFIFSSGHSFGNLDLSYGLEYTKQKPIFASDRSYIDSVNDSPTGPQDPSRTFLRMQMSPNGYIDPGQATCAPLSYLFGGSTTYAHRNAAGTGYYCGSPDNVGTATLYNKSEDVNATTFLRYHLSETTELYSDILFSFGRPTYSGGSPFWNKTFYNQTTGNYEQWQRIYAPEEVGMDAKDQRVYTRSWNITAGARGGLGDTGFDYDVYVNRSSTDVTRKSTDFLARGGIDDYYLGPQLGTVNGYEAYAPNLDVLYQPLTRAQYDQFSGTNRAASSASRTGVTALVTNTSLFGLPAGDVGFAMILQGTREKFFNQSADPNAAVLFRGQTAGTSAEGQRDLYAVGAELQVPIFDTFSANLSGRYDKYSLQGGGGNGKATWKLGLEYRPIESLLLRGSYATAFRSPDMFYLYSRESSGYTTNVDTFLCRSAGYTSENFDECPQASLSVLSSSTGNRDLKDITAETFTYGVVWSALDNALNLSLDYNSVKIENEVSILGTDSILATEANCRLGTSENGDVAFDINSPTCRQVLAQVQRLPATDPLNPNGVSKVFSYPINLAKQRQTGIQASGDYRWSAGRAGDFGVTAGYYRPLKHELQQQEGDPVYDMLCCGYSNELQYRATLGVNWNIGAFSTNVYGVRNARTWNAIGEERNIGPWTTWNATLNYRINKLASVLLTANNLTNERPPVDSTNGNWPYYDQGVYNAFGRSMFVELSLDFQ</sequence>
<dbReference type="AlphaFoldDB" id="A0AAP5AF81"/>
<dbReference type="Proteomes" id="UP001226084">
    <property type="component" value="Unassembled WGS sequence"/>
</dbReference>
<dbReference type="GO" id="GO:0009279">
    <property type="term" value="C:cell outer membrane"/>
    <property type="evidence" value="ECO:0007669"/>
    <property type="project" value="UniProtKB-SubCell"/>
</dbReference>
<gene>
    <name evidence="13" type="ORF">QE424_000190</name>
</gene>
<feature type="signal peptide" evidence="10">
    <location>
        <begin position="1"/>
        <end position="22"/>
    </location>
</feature>
<evidence type="ECO:0000256" key="8">
    <source>
        <dbReference type="PROSITE-ProRule" id="PRU01360"/>
    </source>
</evidence>
<keyword evidence="6 8" id="KW-0472">Membrane</keyword>
<evidence type="ECO:0000256" key="3">
    <source>
        <dbReference type="ARBA" id="ARBA00022452"/>
    </source>
</evidence>
<keyword evidence="7 8" id="KW-0998">Cell outer membrane</keyword>
<dbReference type="PROSITE" id="PS52016">
    <property type="entry name" value="TONB_DEPENDENT_REC_3"/>
    <property type="match status" value="1"/>
</dbReference>
<organism evidence="13 14">
    <name type="scientific">Stenotrophomonas rhizophila</name>
    <dbReference type="NCBI Taxonomy" id="216778"/>
    <lineage>
        <taxon>Bacteria</taxon>
        <taxon>Pseudomonadati</taxon>
        <taxon>Pseudomonadota</taxon>
        <taxon>Gammaproteobacteria</taxon>
        <taxon>Lysobacterales</taxon>
        <taxon>Lysobacteraceae</taxon>
        <taxon>Stenotrophomonas</taxon>
    </lineage>
</organism>
<comment type="subcellular location">
    <subcellularLocation>
        <location evidence="1 8">Cell outer membrane</location>
        <topology evidence="1 8">Multi-pass membrane protein</topology>
    </subcellularLocation>
</comment>
<dbReference type="Gene3D" id="2.40.170.20">
    <property type="entry name" value="TonB-dependent receptor, beta-barrel domain"/>
    <property type="match status" value="1"/>
</dbReference>
<dbReference type="InterPro" id="IPR037066">
    <property type="entry name" value="Plug_dom_sf"/>
</dbReference>
<feature type="domain" description="TonB-dependent receptor plug" evidence="12">
    <location>
        <begin position="54"/>
        <end position="171"/>
    </location>
</feature>
<feature type="domain" description="TonB-dependent receptor-like beta-barrel" evidence="11">
    <location>
        <begin position="352"/>
        <end position="877"/>
    </location>
</feature>
<dbReference type="InterPro" id="IPR012910">
    <property type="entry name" value="Plug_dom"/>
</dbReference>
<dbReference type="InterPro" id="IPR036942">
    <property type="entry name" value="Beta-barrel_TonB_sf"/>
</dbReference>
<evidence type="ECO:0000256" key="2">
    <source>
        <dbReference type="ARBA" id="ARBA00022448"/>
    </source>
</evidence>